<name>A0ABV6U1H5_9ACTN</name>
<sequence>MYKSTDHAVEDAAAARVVLDRAAAGNVGVSVNI</sequence>
<dbReference type="RefSeq" id="WP_394300477.1">
    <property type="nucleotide sequence ID" value="NZ_JBHMQT010000012.1"/>
</dbReference>
<proteinExistence type="predicted"/>
<dbReference type="EMBL" id="JBHMQT010000012">
    <property type="protein sequence ID" value="MFC0862263.1"/>
    <property type="molecule type" value="Genomic_DNA"/>
</dbReference>
<gene>
    <name evidence="1" type="ORF">ACFHYQ_08140</name>
</gene>
<evidence type="ECO:0000313" key="2">
    <source>
        <dbReference type="Proteomes" id="UP001589870"/>
    </source>
</evidence>
<evidence type="ECO:0000313" key="1">
    <source>
        <dbReference type="EMBL" id="MFC0862263.1"/>
    </source>
</evidence>
<reference evidence="1 2" key="1">
    <citation type="submission" date="2024-09" db="EMBL/GenBank/DDBJ databases">
        <authorList>
            <person name="Sun Q."/>
            <person name="Mori K."/>
        </authorList>
    </citation>
    <scope>NUCLEOTIDE SEQUENCE [LARGE SCALE GENOMIC DNA]</scope>
    <source>
        <strain evidence="1 2">TBRC 1851</strain>
    </source>
</reference>
<protein>
    <submittedName>
        <fullName evidence="1">Uncharacterized protein</fullName>
    </submittedName>
</protein>
<dbReference type="Proteomes" id="UP001589870">
    <property type="component" value="Unassembled WGS sequence"/>
</dbReference>
<comment type="caution">
    <text evidence="1">The sequence shown here is derived from an EMBL/GenBank/DDBJ whole genome shotgun (WGS) entry which is preliminary data.</text>
</comment>
<keyword evidence="2" id="KW-1185">Reference proteome</keyword>
<organism evidence="1 2">
    <name type="scientific">Sphaerimonospora cavernae</name>
    <dbReference type="NCBI Taxonomy" id="1740611"/>
    <lineage>
        <taxon>Bacteria</taxon>
        <taxon>Bacillati</taxon>
        <taxon>Actinomycetota</taxon>
        <taxon>Actinomycetes</taxon>
        <taxon>Streptosporangiales</taxon>
        <taxon>Streptosporangiaceae</taxon>
        <taxon>Sphaerimonospora</taxon>
    </lineage>
</organism>
<accession>A0ABV6U1H5</accession>